<dbReference type="Gene3D" id="2.160.20.10">
    <property type="entry name" value="Single-stranded right-handed beta-helix, Pectin lyase-like"/>
    <property type="match status" value="2"/>
</dbReference>
<comment type="pathway">
    <text evidence="1">Protein modification; protein ubiquitination.</text>
</comment>
<sequence>PSDVIGYFEISNNLCLGSYRACIKMLVDFPEDKTCYISITDNIAYGTSGYHEGFIIGRYISMTNRNLRVIVKNNKLYNFKKAAIRFANRDNCIIEGNQIYGGNAEGIELENAGNVTIRNNVIENATSCGIGVTASGGGNYTQTQITGNNITNCGGNGLESIDTSYGGDIFIDSSYSPTISDSIIAENKATYGGIGIYCNRISPTIAENTITGNTGGGIYCKYSSPTITNNT</sequence>
<feature type="domain" description="Right handed beta helix" evidence="4">
    <location>
        <begin position="60"/>
        <end position="231"/>
    </location>
</feature>
<dbReference type="PANTHER" id="PTHR22990">
    <property type="entry name" value="F-BOX ONLY PROTEIN"/>
    <property type="match status" value="1"/>
</dbReference>
<evidence type="ECO:0000256" key="3">
    <source>
        <dbReference type="ARBA" id="ARBA00022786"/>
    </source>
</evidence>
<dbReference type="InterPro" id="IPR012334">
    <property type="entry name" value="Pectin_lyas_fold"/>
</dbReference>
<reference evidence="5" key="1">
    <citation type="journal article" date="2014" name="Front. Microbiol.">
        <title>High frequency of phylogenetically diverse reductive dehalogenase-homologous genes in deep subseafloor sedimentary metagenomes.</title>
        <authorList>
            <person name="Kawai M."/>
            <person name="Futagami T."/>
            <person name="Toyoda A."/>
            <person name="Takaki Y."/>
            <person name="Nishi S."/>
            <person name="Hori S."/>
            <person name="Arai W."/>
            <person name="Tsubouchi T."/>
            <person name="Morono Y."/>
            <person name="Uchiyama I."/>
            <person name="Ito T."/>
            <person name="Fujiyama A."/>
            <person name="Inagaki F."/>
            <person name="Takami H."/>
        </authorList>
    </citation>
    <scope>NUCLEOTIDE SEQUENCE</scope>
    <source>
        <strain evidence="5">Expedition CK06-06</strain>
    </source>
</reference>
<dbReference type="SMART" id="SM00710">
    <property type="entry name" value="PbH1"/>
    <property type="match status" value="7"/>
</dbReference>
<evidence type="ECO:0000256" key="1">
    <source>
        <dbReference type="ARBA" id="ARBA00004906"/>
    </source>
</evidence>
<dbReference type="InterPro" id="IPR006626">
    <property type="entry name" value="PbH1"/>
</dbReference>
<feature type="non-terminal residue" evidence="5">
    <location>
        <position position="231"/>
    </location>
</feature>
<feature type="non-terminal residue" evidence="5">
    <location>
        <position position="1"/>
    </location>
</feature>
<dbReference type="NCBIfam" id="TIGR03804">
    <property type="entry name" value="para_beta_helix"/>
    <property type="match status" value="2"/>
</dbReference>
<evidence type="ECO:0000259" key="4">
    <source>
        <dbReference type="Pfam" id="PF13229"/>
    </source>
</evidence>
<keyword evidence="2" id="KW-0677">Repeat</keyword>
<keyword evidence="3" id="KW-0833">Ubl conjugation pathway</keyword>
<accession>X1QHU0</accession>
<gene>
    <name evidence="5" type="ORF">S06H3_56172</name>
</gene>
<dbReference type="AlphaFoldDB" id="X1QHU0"/>
<dbReference type="InterPro" id="IPR051550">
    <property type="entry name" value="SCF-Subunits/Alg-Epimerases"/>
</dbReference>
<proteinExistence type="predicted"/>
<evidence type="ECO:0000256" key="2">
    <source>
        <dbReference type="ARBA" id="ARBA00022737"/>
    </source>
</evidence>
<dbReference type="InterPro" id="IPR011050">
    <property type="entry name" value="Pectin_lyase_fold/virulence"/>
</dbReference>
<dbReference type="Pfam" id="PF13229">
    <property type="entry name" value="Beta_helix"/>
    <property type="match status" value="1"/>
</dbReference>
<dbReference type="InterPro" id="IPR022441">
    <property type="entry name" value="Para_beta_helix_rpt-2"/>
</dbReference>
<comment type="caution">
    <text evidence="5">The sequence shown here is derived from an EMBL/GenBank/DDBJ whole genome shotgun (WGS) entry which is preliminary data.</text>
</comment>
<protein>
    <recommendedName>
        <fullName evidence="4">Right handed beta helix domain-containing protein</fullName>
    </recommendedName>
</protein>
<dbReference type="PANTHER" id="PTHR22990:SF15">
    <property type="entry name" value="F-BOX ONLY PROTEIN 10"/>
    <property type="match status" value="1"/>
</dbReference>
<name>X1QHU0_9ZZZZ</name>
<dbReference type="InterPro" id="IPR039448">
    <property type="entry name" value="Beta_helix"/>
</dbReference>
<dbReference type="SUPFAM" id="SSF51126">
    <property type="entry name" value="Pectin lyase-like"/>
    <property type="match status" value="1"/>
</dbReference>
<evidence type="ECO:0000313" key="5">
    <source>
        <dbReference type="EMBL" id="GAI50570.1"/>
    </source>
</evidence>
<organism evidence="5">
    <name type="scientific">marine sediment metagenome</name>
    <dbReference type="NCBI Taxonomy" id="412755"/>
    <lineage>
        <taxon>unclassified sequences</taxon>
        <taxon>metagenomes</taxon>
        <taxon>ecological metagenomes</taxon>
    </lineage>
</organism>
<dbReference type="EMBL" id="BARV01036110">
    <property type="protein sequence ID" value="GAI50570.1"/>
    <property type="molecule type" value="Genomic_DNA"/>
</dbReference>